<evidence type="ECO:0000256" key="1">
    <source>
        <dbReference type="ARBA" id="ARBA00022679"/>
    </source>
</evidence>
<evidence type="ECO:0000259" key="3">
    <source>
        <dbReference type="Pfam" id="PF17837"/>
    </source>
</evidence>
<gene>
    <name evidence="4" type="ORF">SAMN04489730_5178</name>
</gene>
<dbReference type="Proteomes" id="UP000182740">
    <property type="component" value="Unassembled WGS sequence"/>
</dbReference>
<dbReference type="GO" id="GO:0000287">
    <property type="term" value="F:magnesium ion binding"/>
    <property type="evidence" value="ECO:0007669"/>
    <property type="project" value="InterPro"/>
</dbReference>
<name>A0A1K1SAM3_9PSEU</name>
<feature type="domain" description="4'-phosphopantetheinyl transferase" evidence="2">
    <location>
        <begin position="103"/>
        <end position="165"/>
    </location>
</feature>
<dbReference type="InterPro" id="IPR037143">
    <property type="entry name" value="4-PPantetheinyl_Trfase_dom_sf"/>
</dbReference>
<dbReference type="SUPFAM" id="SSF56214">
    <property type="entry name" value="4'-phosphopantetheinyl transferase"/>
    <property type="match status" value="2"/>
</dbReference>
<evidence type="ECO:0000259" key="2">
    <source>
        <dbReference type="Pfam" id="PF01648"/>
    </source>
</evidence>
<keyword evidence="1 4" id="KW-0808">Transferase</keyword>
<dbReference type="InterPro" id="IPR008278">
    <property type="entry name" value="4-PPantetheinyl_Trfase_dom"/>
</dbReference>
<evidence type="ECO:0000313" key="4">
    <source>
        <dbReference type="EMBL" id="SFW81417.1"/>
    </source>
</evidence>
<dbReference type="RefSeq" id="WP_072478694.1">
    <property type="nucleotide sequence ID" value="NZ_FPJG01000006.1"/>
</dbReference>
<dbReference type="Pfam" id="PF17837">
    <property type="entry name" value="4PPT_N"/>
    <property type="match status" value="1"/>
</dbReference>
<evidence type="ECO:0000313" key="5">
    <source>
        <dbReference type="Proteomes" id="UP000182740"/>
    </source>
</evidence>
<keyword evidence="5" id="KW-1185">Reference proteome</keyword>
<dbReference type="GO" id="GO:0008897">
    <property type="term" value="F:holo-[acyl-carrier-protein] synthase activity"/>
    <property type="evidence" value="ECO:0007669"/>
    <property type="project" value="InterPro"/>
</dbReference>
<proteinExistence type="predicted"/>
<dbReference type="AlphaFoldDB" id="A0A1K1SAM3"/>
<feature type="domain" description="4'-phosphopantetheinyl transferase N-terminal" evidence="3">
    <location>
        <begin position="38"/>
        <end position="97"/>
    </location>
</feature>
<organism evidence="4 5">
    <name type="scientific">Amycolatopsis australiensis</name>
    <dbReference type="NCBI Taxonomy" id="546364"/>
    <lineage>
        <taxon>Bacteria</taxon>
        <taxon>Bacillati</taxon>
        <taxon>Actinomycetota</taxon>
        <taxon>Actinomycetes</taxon>
        <taxon>Pseudonocardiales</taxon>
        <taxon>Pseudonocardiaceae</taxon>
        <taxon>Amycolatopsis</taxon>
    </lineage>
</organism>
<reference evidence="5" key="1">
    <citation type="submission" date="2016-11" db="EMBL/GenBank/DDBJ databases">
        <authorList>
            <person name="Varghese N."/>
            <person name="Submissions S."/>
        </authorList>
    </citation>
    <scope>NUCLEOTIDE SEQUENCE [LARGE SCALE GENOMIC DNA]</scope>
    <source>
        <strain evidence="5">DSM 44671</strain>
    </source>
</reference>
<accession>A0A1K1SAM3</accession>
<dbReference type="Pfam" id="PF01648">
    <property type="entry name" value="ACPS"/>
    <property type="match status" value="1"/>
</dbReference>
<dbReference type="OrthoDB" id="3696724at2"/>
<dbReference type="STRING" id="546364.SAMN04489730_5178"/>
<dbReference type="Gene3D" id="3.90.470.20">
    <property type="entry name" value="4'-phosphopantetheinyl transferase domain"/>
    <property type="match status" value="2"/>
</dbReference>
<sequence>MTAVEVAGGVHLAAAPADEALAALPVPEWATREARGLAPRRAREYLAVRALYAHLVTEVDGGPASPLARTARGAPVVPGRPGLRVSLAHSDEVVAVALGRGRAVGVDVQDAGLPGPAMLRRCCPAEAGRMTADPAAGGRDFARVWAAQEACVKATGQGIAGRPWRIPVTAAAVTGRWQDLTWTQLRGRESASALCCAFTDRTEEGR</sequence>
<dbReference type="EMBL" id="FPJG01000006">
    <property type="protein sequence ID" value="SFW81417.1"/>
    <property type="molecule type" value="Genomic_DNA"/>
</dbReference>
<protein>
    <submittedName>
        <fullName evidence="4">4'-phosphopantetheinyl transferase</fullName>
    </submittedName>
</protein>
<dbReference type="InterPro" id="IPR041354">
    <property type="entry name" value="4PPT_N"/>
</dbReference>